<feature type="transmembrane region" description="Helical" evidence="5">
    <location>
        <begin position="297"/>
        <end position="321"/>
    </location>
</feature>
<keyword evidence="2 5" id="KW-0812">Transmembrane</keyword>
<feature type="transmembrane region" description="Helical" evidence="5">
    <location>
        <begin position="149"/>
        <end position="168"/>
    </location>
</feature>
<dbReference type="RefSeq" id="WP_338293724.1">
    <property type="nucleotide sequence ID" value="NZ_AP027272.1"/>
</dbReference>
<feature type="transmembrane region" description="Helical" evidence="5">
    <location>
        <begin position="116"/>
        <end position="137"/>
    </location>
</feature>
<evidence type="ECO:0000256" key="2">
    <source>
        <dbReference type="ARBA" id="ARBA00022692"/>
    </source>
</evidence>
<dbReference type="GO" id="GO:0016020">
    <property type="term" value="C:membrane"/>
    <property type="evidence" value="ECO:0007669"/>
    <property type="project" value="UniProtKB-SubCell"/>
</dbReference>
<sequence length="436" mass="48343">MLKKLSPANIAVIKNTNWLLFEKVISAPCGLLLSIVLARYLGTDAFGNYSYLVALVLIIVPLAALGLNAIITRELVNQPDKQHQIMGTALAGRFIGTGLGALVLVGIAFWDSPSNKYLLLCLAAGQIFSAFTVFNFWFQAKMRNNHAVFSRLLALLIGLSLKLLAVYYDMGIQVLILLYSLDFLFVAIFNLIFYLRDKDVEKPLVVEKDRLFSMIGQSKWLIMSSVATVINLKIDIVMLQHLSSSAEAGIYSVAARISEVWFFIPIAITASYFPILLKKKSHNLEQYKRSLQTLNDILLAMAVAIIVPTLLFSEFLIVLLFGEEYRAAAYMLNIHIFGGIFIFMRTLLSKWLIAEGILKFSLVTHGIGAICNIGANFLLIPEYGGVGAAWASVFSYAVASYFALFVSATTRPMGIVMTKSLIYPVRFIAAGFNKRN</sequence>
<dbReference type="PANTHER" id="PTHR43424">
    <property type="entry name" value="LOCUS PUTATIVE PROTEIN 1-RELATED"/>
    <property type="match status" value="1"/>
</dbReference>
<dbReference type="Proteomes" id="UP001333710">
    <property type="component" value="Chromosome"/>
</dbReference>
<name>A0AA48HJN2_9ALTE</name>
<feature type="transmembrane region" description="Helical" evidence="5">
    <location>
        <begin position="386"/>
        <end position="409"/>
    </location>
</feature>
<feature type="transmembrane region" description="Helical" evidence="5">
    <location>
        <begin position="20"/>
        <end position="42"/>
    </location>
</feature>
<feature type="transmembrane region" description="Helical" evidence="5">
    <location>
        <begin position="90"/>
        <end position="110"/>
    </location>
</feature>
<dbReference type="EMBL" id="AP027272">
    <property type="protein sequence ID" value="BDX07656.1"/>
    <property type="molecule type" value="Genomic_DNA"/>
</dbReference>
<keyword evidence="7" id="KW-1185">Reference proteome</keyword>
<dbReference type="InterPro" id="IPR052556">
    <property type="entry name" value="PolySynth_Transporter"/>
</dbReference>
<dbReference type="InterPro" id="IPR002797">
    <property type="entry name" value="Polysacc_synth"/>
</dbReference>
<reference evidence="6" key="1">
    <citation type="submission" date="2023-01" db="EMBL/GenBank/DDBJ databases">
        <title>Complete genome sequence of Planctobacterium marinum strain Dej080120_11.</title>
        <authorList>
            <person name="Ueki S."/>
            <person name="Maruyama F."/>
        </authorList>
    </citation>
    <scope>NUCLEOTIDE SEQUENCE</scope>
    <source>
        <strain evidence="6">Dej080120_11</strain>
    </source>
</reference>
<proteinExistence type="predicted"/>
<feature type="transmembrane region" description="Helical" evidence="5">
    <location>
        <begin position="327"/>
        <end position="348"/>
    </location>
</feature>
<evidence type="ECO:0000256" key="1">
    <source>
        <dbReference type="ARBA" id="ARBA00004141"/>
    </source>
</evidence>
<dbReference type="AlphaFoldDB" id="A0AA48HJN2"/>
<dbReference type="CDD" id="cd13128">
    <property type="entry name" value="MATE_Wzx_like"/>
    <property type="match status" value="1"/>
</dbReference>
<dbReference type="KEGG" id="pmaw:MACH26_31770"/>
<feature type="transmembrane region" description="Helical" evidence="5">
    <location>
        <begin position="48"/>
        <end position="70"/>
    </location>
</feature>
<evidence type="ECO:0000313" key="7">
    <source>
        <dbReference type="Proteomes" id="UP001333710"/>
    </source>
</evidence>
<feature type="transmembrane region" description="Helical" evidence="5">
    <location>
        <begin position="360"/>
        <end position="380"/>
    </location>
</feature>
<keyword evidence="3 5" id="KW-1133">Transmembrane helix</keyword>
<dbReference type="Pfam" id="PF01943">
    <property type="entry name" value="Polysacc_synt"/>
    <property type="match status" value="1"/>
</dbReference>
<keyword evidence="4 5" id="KW-0472">Membrane</keyword>
<organism evidence="6 7">
    <name type="scientific">Planctobacterium marinum</name>
    <dbReference type="NCBI Taxonomy" id="1631968"/>
    <lineage>
        <taxon>Bacteria</taxon>
        <taxon>Pseudomonadati</taxon>
        <taxon>Pseudomonadota</taxon>
        <taxon>Gammaproteobacteria</taxon>
        <taxon>Alteromonadales</taxon>
        <taxon>Alteromonadaceae</taxon>
        <taxon>Planctobacterium</taxon>
    </lineage>
</organism>
<evidence type="ECO:0000313" key="6">
    <source>
        <dbReference type="EMBL" id="BDX07656.1"/>
    </source>
</evidence>
<feature type="transmembrane region" description="Helical" evidence="5">
    <location>
        <begin position="174"/>
        <end position="195"/>
    </location>
</feature>
<evidence type="ECO:0000256" key="4">
    <source>
        <dbReference type="ARBA" id="ARBA00023136"/>
    </source>
</evidence>
<evidence type="ECO:0000256" key="3">
    <source>
        <dbReference type="ARBA" id="ARBA00022989"/>
    </source>
</evidence>
<accession>A0AA48HJN2</accession>
<gene>
    <name evidence="6" type="ORF">MACH26_31770</name>
</gene>
<evidence type="ECO:0000256" key="5">
    <source>
        <dbReference type="SAM" id="Phobius"/>
    </source>
</evidence>
<feature type="transmembrane region" description="Helical" evidence="5">
    <location>
        <begin position="220"/>
        <end position="240"/>
    </location>
</feature>
<feature type="transmembrane region" description="Helical" evidence="5">
    <location>
        <begin position="260"/>
        <end position="277"/>
    </location>
</feature>
<dbReference type="PANTHER" id="PTHR43424:SF1">
    <property type="entry name" value="LOCUS PUTATIVE PROTEIN 1-RELATED"/>
    <property type="match status" value="1"/>
</dbReference>
<comment type="subcellular location">
    <subcellularLocation>
        <location evidence="1">Membrane</location>
        <topology evidence="1">Multi-pass membrane protein</topology>
    </subcellularLocation>
</comment>
<protein>
    <submittedName>
        <fullName evidence="6">O-unit flippase</fullName>
    </submittedName>
</protein>